<dbReference type="GO" id="GO:0022625">
    <property type="term" value="C:cytosolic large ribosomal subunit"/>
    <property type="evidence" value="ECO:0007669"/>
    <property type="project" value="UniProtKB-UniRule"/>
</dbReference>
<evidence type="ECO:0000256" key="3">
    <source>
        <dbReference type="ARBA" id="ARBA00022884"/>
    </source>
</evidence>
<dbReference type="InterPro" id="IPR020040">
    <property type="entry name" value="Ribosomal_uL6_a/b-dom"/>
</dbReference>
<dbReference type="SUPFAM" id="SSF56053">
    <property type="entry name" value="Ribosomal protein L6"/>
    <property type="match status" value="2"/>
</dbReference>
<feature type="domain" description="Large ribosomal subunit protein uL6 alpha-beta" evidence="9">
    <location>
        <begin position="90"/>
        <end position="164"/>
    </location>
</feature>
<dbReference type="InterPro" id="IPR000702">
    <property type="entry name" value="Ribosomal_uL6-like"/>
</dbReference>
<evidence type="ECO:0000256" key="6">
    <source>
        <dbReference type="HAMAP-Rule" id="MF_01365"/>
    </source>
</evidence>
<evidence type="ECO:0000256" key="1">
    <source>
        <dbReference type="ARBA" id="ARBA00009356"/>
    </source>
</evidence>
<dbReference type="HAMAP" id="MF_01365_B">
    <property type="entry name" value="Ribosomal_uL6_B"/>
    <property type="match status" value="1"/>
</dbReference>
<accession>A0A9D7SF30</accession>
<comment type="function">
    <text evidence="6 8">This protein binds to the 23S rRNA, and is important in its secondary structure. It is located near the subunit interface in the base of the L7/L12 stalk, and near the tRNA binding site of the peptidyltransferase center.</text>
</comment>
<evidence type="ECO:0000313" key="11">
    <source>
        <dbReference type="Proteomes" id="UP000886657"/>
    </source>
</evidence>
<dbReference type="Proteomes" id="UP000886657">
    <property type="component" value="Unassembled WGS sequence"/>
</dbReference>
<evidence type="ECO:0000256" key="5">
    <source>
        <dbReference type="ARBA" id="ARBA00023274"/>
    </source>
</evidence>
<dbReference type="InterPro" id="IPR019906">
    <property type="entry name" value="Ribosomal_uL6_bac-type"/>
</dbReference>
<gene>
    <name evidence="6 10" type="primary">rplF</name>
    <name evidence="10" type="ORF">IPP58_00995</name>
</gene>
<keyword evidence="2 6" id="KW-0699">rRNA-binding</keyword>
<dbReference type="PRINTS" id="PR00059">
    <property type="entry name" value="RIBOSOMALL6"/>
</dbReference>
<dbReference type="InterPro" id="IPR036789">
    <property type="entry name" value="Ribosomal_uL6-like_a/b-dom_sf"/>
</dbReference>
<feature type="domain" description="Large ribosomal subunit protein uL6 alpha-beta" evidence="9">
    <location>
        <begin position="12"/>
        <end position="82"/>
    </location>
</feature>
<name>A0A9D7SF30_9BACT</name>
<keyword evidence="4 6" id="KW-0689">Ribosomal protein</keyword>
<comment type="subunit">
    <text evidence="6">Part of the 50S ribosomal subunit.</text>
</comment>
<dbReference type="GO" id="GO:0003735">
    <property type="term" value="F:structural constituent of ribosome"/>
    <property type="evidence" value="ECO:0007669"/>
    <property type="project" value="UniProtKB-UniRule"/>
</dbReference>
<dbReference type="NCBIfam" id="TIGR03654">
    <property type="entry name" value="L6_bact"/>
    <property type="match status" value="1"/>
</dbReference>
<dbReference type="EMBL" id="JADKIO010000002">
    <property type="protein sequence ID" value="MBK9795073.1"/>
    <property type="molecule type" value="Genomic_DNA"/>
</dbReference>
<evidence type="ECO:0000256" key="8">
    <source>
        <dbReference type="RuleBase" id="RU003870"/>
    </source>
</evidence>
<dbReference type="AlphaFoldDB" id="A0A9D7SF30"/>
<dbReference type="Gene3D" id="3.90.930.12">
    <property type="entry name" value="Ribosomal protein L6, alpha-beta domain"/>
    <property type="match status" value="2"/>
</dbReference>
<organism evidence="10 11">
    <name type="scientific">Candidatus Geothrix skivensis</name>
    <dbReference type="NCBI Taxonomy" id="2954439"/>
    <lineage>
        <taxon>Bacteria</taxon>
        <taxon>Pseudomonadati</taxon>
        <taxon>Acidobacteriota</taxon>
        <taxon>Holophagae</taxon>
        <taxon>Holophagales</taxon>
        <taxon>Holophagaceae</taxon>
        <taxon>Geothrix</taxon>
    </lineage>
</organism>
<evidence type="ECO:0000256" key="7">
    <source>
        <dbReference type="RuleBase" id="RU003869"/>
    </source>
</evidence>
<dbReference type="GO" id="GO:0002181">
    <property type="term" value="P:cytoplasmic translation"/>
    <property type="evidence" value="ECO:0007669"/>
    <property type="project" value="TreeGrafter"/>
</dbReference>
<dbReference type="PANTHER" id="PTHR11655">
    <property type="entry name" value="60S/50S RIBOSOMAL PROTEIN L6/L9"/>
    <property type="match status" value="1"/>
</dbReference>
<reference evidence="10" key="1">
    <citation type="submission" date="2020-10" db="EMBL/GenBank/DDBJ databases">
        <title>Connecting structure to function with the recovery of over 1000 high-quality activated sludge metagenome-assembled genomes encoding full-length rRNA genes using long-read sequencing.</title>
        <authorList>
            <person name="Singleton C.M."/>
            <person name="Petriglieri F."/>
            <person name="Kristensen J.M."/>
            <person name="Kirkegaard R.H."/>
            <person name="Michaelsen T.Y."/>
            <person name="Andersen M.H."/>
            <person name="Karst S.M."/>
            <person name="Dueholm M.S."/>
            <person name="Nielsen P.H."/>
            <person name="Albertsen M."/>
        </authorList>
    </citation>
    <scope>NUCLEOTIDE SEQUENCE</scope>
    <source>
        <strain evidence="10">Skiv_18-Q3-R9-52_MAXAC.067</strain>
    </source>
</reference>
<sequence>MSRIGKKPVTLPKGVSVTVTGSEAVVEGAKGKLSCPIPAGITLDVSADSVTLSRVNDEAQNRAYHGLTRALLGNAVTGVTEGWKKELDIVGVGYKAAMEGTKLKLELGYSHPINYEAPAGITMAVEKTTHIVVTGIDRQLVGQVAADIRKFRKPEPYKGKGVKYTGEVIRRKAGKTGK</sequence>
<dbReference type="GO" id="GO:0019843">
    <property type="term" value="F:rRNA binding"/>
    <property type="evidence" value="ECO:0007669"/>
    <property type="project" value="UniProtKB-UniRule"/>
</dbReference>
<comment type="similarity">
    <text evidence="1 6 7">Belongs to the universal ribosomal protein uL6 family.</text>
</comment>
<dbReference type="PIRSF" id="PIRSF002162">
    <property type="entry name" value="Ribosomal_L6"/>
    <property type="match status" value="1"/>
</dbReference>
<dbReference type="FunFam" id="3.90.930.12:FF:000001">
    <property type="entry name" value="50S ribosomal protein L6"/>
    <property type="match status" value="1"/>
</dbReference>
<evidence type="ECO:0000259" key="9">
    <source>
        <dbReference type="Pfam" id="PF00347"/>
    </source>
</evidence>
<dbReference type="FunFam" id="3.90.930.12:FF:000002">
    <property type="entry name" value="50S ribosomal protein L6"/>
    <property type="match status" value="1"/>
</dbReference>
<keyword evidence="3 6" id="KW-0694">RNA-binding</keyword>
<dbReference type="Pfam" id="PF00347">
    <property type="entry name" value="Ribosomal_L6"/>
    <property type="match status" value="2"/>
</dbReference>
<evidence type="ECO:0000313" key="10">
    <source>
        <dbReference type="EMBL" id="MBK9795073.1"/>
    </source>
</evidence>
<evidence type="ECO:0000256" key="2">
    <source>
        <dbReference type="ARBA" id="ARBA00022730"/>
    </source>
</evidence>
<protein>
    <recommendedName>
        <fullName evidence="6">Large ribosomal subunit protein uL6</fullName>
    </recommendedName>
</protein>
<comment type="caution">
    <text evidence="10">The sequence shown here is derived from an EMBL/GenBank/DDBJ whole genome shotgun (WGS) entry which is preliminary data.</text>
</comment>
<dbReference type="InterPro" id="IPR002358">
    <property type="entry name" value="Ribosomal_uL6_CS"/>
</dbReference>
<evidence type="ECO:0000256" key="4">
    <source>
        <dbReference type="ARBA" id="ARBA00022980"/>
    </source>
</evidence>
<proteinExistence type="inferred from homology"/>
<keyword evidence="5 6" id="KW-0687">Ribonucleoprotein</keyword>
<dbReference type="PANTHER" id="PTHR11655:SF14">
    <property type="entry name" value="LARGE RIBOSOMAL SUBUNIT PROTEIN UL6M"/>
    <property type="match status" value="1"/>
</dbReference>
<dbReference type="PROSITE" id="PS00525">
    <property type="entry name" value="RIBOSOMAL_L6_1"/>
    <property type="match status" value="1"/>
</dbReference>